<dbReference type="AlphaFoldDB" id="A0A8J5N135"/>
<reference evidence="1" key="1">
    <citation type="journal article" date="2021" name="Sci. Adv.">
        <title>The American lobster genome reveals insights on longevity, neural, and immune adaptations.</title>
        <authorList>
            <person name="Polinski J.M."/>
            <person name="Zimin A.V."/>
            <person name="Clark K.F."/>
            <person name="Kohn A.B."/>
            <person name="Sadowski N."/>
            <person name="Timp W."/>
            <person name="Ptitsyn A."/>
            <person name="Khanna P."/>
            <person name="Romanova D.Y."/>
            <person name="Williams P."/>
            <person name="Greenwood S.J."/>
            <person name="Moroz L.L."/>
            <person name="Walt D.R."/>
            <person name="Bodnar A.G."/>
        </authorList>
    </citation>
    <scope>NUCLEOTIDE SEQUENCE</scope>
    <source>
        <strain evidence="1">GMGI-L3</strain>
    </source>
</reference>
<evidence type="ECO:0000313" key="1">
    <source>
        <dbReference type="EMBL" id="KAG7171425.1"/>
    </source>
</evidence>
<dbReference type="Proteomes" id="UP000747542">
    <property type="component" value="Unassembled WGS sequence"/>
</dbReference>
<name>A0A8J5N135_HOMAM</name>
<comment type="caution">
    <text evidence="1">The sequence shown here is derived from an EMBL/GenBank/DDBJ whole genome shotgun (WGS) entry which is preliminary data.</text>
</comment>
<gene>
    <name evidence="1" type="ORF">Hamer_G031860</name>
</gene>
<accession>A0A8J5N135</accession>
<organism evidence="1 2">
    <name type="scientific">Homarus americanus</name>
    <name type="common">American lobster</name>
    <dbReference type="NCBI Taxonomy" id="6706"/>
    <lineage>
        <taxon>Eukaryota</taxon>
        <taxon>Metazoa</taxon>
        <taxon>Ecdysozoa</taxon>
        <taxon>Arthropoda</taxon>
        <taxon>Crustacea</taxon>
        <taxon>Multicrustacea</taxon>
        <taxon>Malacostraca</taxon>
        <taxon>Eumalacostraca</taxon>
        <taxon>Eucarida</taxon>
        <taxon>Decapoda</taxon>
        <taxon>Pleocyemata</taxon>
        <taxon>Astacidea</taxon>
        <taxon>Nephropoidea</taxon>
        <taxon>Nephropidae</taxon>
        <taxon>Homarus</taxon>
    </lineage>
</organism>
<dbReference type="EMBL" id="JAHLQT010012115">
    <property type="protein sequence ID" value="KAG7171425.1"/>
    <property type="molecule type" value="Genomic_DNA"/>
</dbReference>
<proteinExistence type="predicted"/>
<keyword evidence="2" id="KW-1185">Reference proteome</keyword>
<sequence>MNGPHVFLPITSTKCYLRKNSHHLCFTVAIHQFNQTL</sequence>
<evidence type="ECO:0000313" key="2">
    <source>
        <dbReference type="Proteomes" id="UP000747542"/>
    </source>
</evidence>
<protein>
    <submittedName>
        <fullName evidence="1">Uncharacterized protein</fullName>
    </submittedName>
</protein>